<dbReference type="AlphaFoldDB" id="A0A5D0IMV4"/>
<sequence>MKPKAISQIKSMTSIFKLLALTLTVVLFNCKNETIDMEYKFSNMPEAVTCEVTNKKLYQEALYSFEMDILNFYGKNNRNENALPNLTYAYNLFVRNAIYSRVPYESVVSQHSLEVFKALKNDNTLWDAENTKSHLNYDSDVISCIAKNIKNENLNTSFNALLSIDDLSPKLFGAPLASNSKNALSDKHLATYIALDLYYSKLFDVDLTTIAPKAQEPKMEKVDFNKVPKNNSSS</sequence>
<comment type="caution">
    <text evidence="1">The sequence shown here is derived from an EMBL/GenBank/DDBJ whole genome shotgun (WGS) entry which is preliminary data.</text>
</comment>
<dbReference type="OrthoDB" id="1138655at2"/>
<proteinExistence type="predicted"/>
<dbReference type="Proteomes" id="UP000323930">
    <property type="component" value="Unassembled WGS sequence"/>
</dbReference>
<organism evidence="1 2">
    <name type="scientific">Seonamhaeicola marinus</name>
    <dbReference type="NCBI Taxonomy" id="1912246"/>
    <lineage>
        <taxon>Bacteria</taxon>
        <taxon>Pseudomonadati</taxon>
        <taxon>Bacteroidota</taxon>
        <taxon>Flavobacteriia</taxon>
        <taxon>Flavobacteriales</taxon>
        <taxon>Flavobacteriaceae</taxon>
    </lineage>
</organism>
<accession>A0A5D0IMV4</accession>
<gene>
    <name evidence="1" type="ORF">FUA24_06860</name>
</gene>
<evidence type="ECO:0000313" key="2">
    <source>
        <dbReference type="Proteomes" id="UP000323930"/>
    </source>
</evidence>
<reference evidence="1 2" key="1">
    <citation type="submission" date="2019-08" db="EMBL/GenBank/DDBJ databases">
        <title>Seonamhaeicola sediminis sp. nov., isolated from marine sediment.</title>
        <authorList>
            <person name="Cao W.R."/>
        </authorList>
    </citation>
    <scope>NUCLEOTIDE SEQUENCE [LARGE SCALE GENOMIC DNA]</scope>
    <source>
        <strain evidence="1 2">B011</strain>
    </source>
</reference>
<evidence type="ECO:0000313" key="1">
    <source>
        <dbReference type="EMBL" id="TYA84359.1"/>
    </source>
</evidence>
<dbReference type="EMBL" id="VSDQ01000409">
    <property type="protein sequence ID" value="TYA84359.1"/>
    <property type="molecule type" value="Genomic_DNA"/>
</dbReference>
<dbReference type="RefSeq" id="WP_148540882.1">
    <property type="nucleotide sequence ID" value="NZ_VSDQ01000409.1"/>
</dbReference>
<name>A0A5D0IMV4_9FLAO</name>
<protein>
    <submittedName>
        <fullName evidence="1">Uncharacterized protein</fullName>
    </submittedName>
</protein>
<keyword evidence="2" id="KW-1185">Reference proteome</keyword>